<keyword evidence="3" id="KW-0808">Transferase</keyword>
<dbReference type="InterPro" id="IPR000182">
    <property type="entry name" value="GNAT_dom"/>
</dbReference>
<dbReference type="PANTHER" id="PTHR41700:SF1">
    <property type="entry name" value="N-ACETYLTRANSFERASE DOMAIN-CONTAINING PROTEIN"/>
    <property type="match status" value="1"/>
</dbReference>
<comment type="caution">
    <text evidence="3">The sequence shown here is derived from an EMBL/GenBank/DDBJ whole genome shotgun (WGS) entry which is preliminary data.</text>
</comment>
<dbReference type="AlphaFoldDB" id="A0A495Y2Q5"/>
<accession>A0A495Y2Q5</accession>
<sequence length="315" mass="33136">MTVAPDTAAVGDAPALVLPAPATAAVTPEVVEAARARARDAARRAGVRLRELHGIDDMRAAAEVLDRVWGTGSAAGRTGDQQLDPRLMVALHEAGGYLVGVAATATDADTDDAGDAPVDGELIGAAVGFPRWPEGLHSHIAGVLPGSALRGVGTALKLHQRAWCLERGIRSVLWTFDPLVSRNAHLNLVTLGAVAERYLVDVYGPMDDALNRGDPSDRLLVRWDLLTAERHEVSEPTARVLLRDEGGHPASTALDPAGGPARVGVPADIEGLRRTDPALALKWRLAVRDALTTALAAGLTIVGFDDHHYVLEGRA</sequence>
<dbReference type="PANTHER" id="PTHR41700">
    <property type="entry name" value="GCN5-RELATED N-ACETYLTRANSFERASE"/>
    <property type="match status" value="1"/>
</dbReference>
<evidence type="ECO:0000259" key="1">
    <source>
        <dbReference type="PROSITE" id="PS51186"/>
    </source>
</evidence>
<reference evidence="3 4" key="1">
    <citation type="submission" date="2018-10" db="EMBL/GenBank/DDBJ databases">
        <title>Sequencing the genomes of 1000 actinobacteria strains.</title>
        <authorList>
            <person name="Klenk H.-P."/>
        </authorList>
    </citation>
    <scope>NUCLEOTIDE SEQUENCE [LARGE SCALE GENOMIC DNA]</scope>
    <source>
        <strain evidence="3 4">DSM 44267</strain>
    </source>
</reference>
<protein>
    <submittedName>
        <fullName evidence="3">Putative GNAT superfamily acetyltransferase</fullName>
    </submittedName>
</protein>
<dbReference type="EMBL" id="JACHVT010000003">
    <property type="protein sequence ID" value="MBB2986606.1"/>
    <property type="molecule type" value="Genomic_DNA"/>
</dbReference>
<evidence type="ECO:0000313" key="4">
    <source>
        <dbReference type="Proteomes" id="UP000278440"/>
    </source>
</evidence>
<evidence type="ECO:0000313" key="2">
    <source>
        <dbReference type="EMBL" id="MBB2986606.1"/>
    </source>
</evidence>
<dbReference type="Proteomes" id="UP000278440">
    <property type="component" value="Unassembled WGS sequence"/>
</dbReference>
<organism evidence="3 4">
    <name type="scientific">Terracoccus luteus</name>
    <dbReference type="NCBI Taxonomy" id="53356"/>
    <lineage>
        <taxon>Bacteria</taxon>
        <taxon>Bacillati</taxon>
        <taxon>Actinomycetota</taxon>
        <taxon>Actinomycetes</taxon>
        <taxon>Micrococcales</taxon>
        <taxon>Intrasporangiaceae</taxon>
        <taxon>Terracoccus</taxon>
    </lineage>
</organism>
<dbReference type="EMBL" id="RBXT01000001">
    <property type="protein sequence ID" value="RKT79356.1"/>
    <property type="molecule type" value="Genomic_DNA"/>
</dbReference>
<dbReference type="InterPro" id="IPR016181">
    <property type="entry name" value="Acyl_CoA_acyltransferase"/>
</dbReference>
<gene>
    <name evidence="3" type="ORF">DFJ68_2823</name>
    <name evidence="2" type="ORF">FHW14_001760</name>
</gene>
<dbReference type="SUPFAM" id="SSF55729">
    <property type="entry name" value="Acyl-CoA N-acyltransferases (Nat)"/>
    <property type="match status" value="1"/>
</dbReference>
<keyword evidence="4" id="KW-1185">Reference proteome</keyword>
<dbReference type="InterPro" id="IPR038764">
    <property type="entry name" value="GNAT_N_AcTrfase_prd"/>
</dbReference>
<feature type="domain" description="N-acetyltransferase" evidence="1">
    <location>
        <begin position="47"/>
        <end position="211"/>
    </location>
</feature>
<dbReference type="PROSITE" id="PS51186">
    <property type="entry name" value="GNAT"/>
    <property type="match status" value="1"/>
</dbReference>
<dbReference type="RefSeq" id="WP_245963659.1">
    <property type="nucleotide sequence ID" value="NZ_JACHVT010000003.1"/>
</dbReference>
<dbReference type="Proteomes" id="UP000590811">
    <property type="component" value="Unassembled WGS sequence"/>
</dbReference>
<evidence type="ECO:0000313" key="3">
    <source>
        <dbReference type="EMBL" id="RKT79356.1"/>
    </source>
</evidence>
<name>A0A495Y2Q5_9MICO</name>
<evidence type="ECO:0000313" key="5">
    <source>
        <dbReference type="Proteomes" id="UP000590811"/>
    </source>
</evidence>
<dbReference type="GO" id="GO:0016747">
    <property type="term" value="F:acyltransferase activity, transferring groups other than amino-acyl groups"/>
    <property type="evidence" value="ECO:0007669"/>
    <property type="project" value="InterPro"/>
</dbReference>
<reference evidence="2 5" key="2">
    <citation type="submission" date="2020-08" db="EMBL/GenBank/DDBJ databases">
        <title>Genomic Encyclopedia of Type Strains, Phase IV (KMG-V): Genome sequencing to study the core and pangenomes of soil and plant-associated prokaryotes.</title>
        <authorList>
            <person name="Whitman W."/>
        </authorList>
    </citation>
    <scope>NUCLEOTIDE SEQUENCE [LARGE SCALE GENOMIC DNA]</scope>
    <source>
        <strain evidence="2 5">B3ACCR2</strain>
    </source>
</reference>
<proteinExistence type="predicted"/>